<dbReference type="PANTHER" id="PTHR10628:SF30">
    <property type="entry name" value="EXO-ALPHA-SIALIDASE"/>
    <property type="match status" value="1"/>
</dbReference>
<gene>
    <name evidence="5" type="ORF">IAC53_05850</name>
</gene>
<dbReference type="PANTHER" id="PTHR10628">
    <property type="entry name" value="SIALIDASE"/>
    <property type="match status" value="1"/>
</dbReference>
<dbReference type="GO" id="GO:0009313">
    <property type="term" value="P:oligosaccharide catabolic process"/>
    <property type="evidence" value="ECO:0007669"/>
    <property type="project" value="TreeGrafter"/>
</dbReference>
<comment type="similarity">
    <text evidence="2">Belongs to the glycosyl hydrolase 33 family.</text>
</comment>
<dbReference type="CDD" id="cd15482">
    <property type="entry name" value="Sialidase_non-viral"/>
    <property type="match status" value="1"/>
</dbReference>
<feature type="domain" description="Sialidase" evidence="4">
    <location>
        <begin position="169"/>
        <end position="406"/>
    </location>
</feature>
<dbReference type="SUPFAM" id="SSF50939">
    <property type="entry name" value="Sialidases"/>
    <property type="match status" value="1"/>
</dbReference>
<evidence type="ECO:0000256" key="2">
    <source>
        <dbReference type="ARBA" id="ARBA00009348"/>
    </source>
</evidence>
<name>A0A9D1IF06_9FIRM</name>
<sequence>MEPQVVFGPGEGSPAPYYRIPSMVTTKTGVVVACADARVCSGMDNPNRIDKVVRRSLDGGRTWGKYIVAVREHGDRKMHASAAIDPCLAYVPKTGRILMLYSHTPAGVGIRNSRVCVGETPEGERCVKGRARRYLWRNDRLVTKNGGETPYTVTPGGDVRKNGKLCGNLFTGGAFREERTSYLMLCYSDDDGETWSTPVSLNRQVKLPYMSFIGPGPGRGIVLEHGAFAGRIVFPIYFGTRKFPLRLSCTVIYSDDGGETWTLGESPNNTREMRGKRLNCRKIGQKDMLTESQLIEQADGTLKLFMRNHDPRRSTAVAYSRDGGAHFADFTWDDSLPQPVCQMSVLKLAGTEKPTVVFLNPAERKARENGTVRLSEDDGETFPYSRLLKPGGFVYSCLTELPDGKIGALYEPDTKCREIHFVSFSVDWLKQGEDPAEI</sequence>
<evidence type="ECO:0000256" key="1">
    <source>
        <dbReference type="ARBA" id="ARBA00000427"/>
    </source>
</evidence>
<comment type="catalytic activity">
    <reaction evidence="1">
        <text>Hydrolysis of alpha-(2-&gt;3)-, alpha-(2-&gt;6)-, alpha-(2-&gt;8)- glycosidic linkages of terminal sialic acid residues in oligosaccharides, glycoproteins, glycolipids, colominic acid and synthetic substrates.</text>
        <dbReference type="EC" id="3.2.1.18"/>
    </reaction>
</comment>
<dbReference type="GO" id="GO:0016020">
    <property type="term" value="C:membrane"/>
    <property type="evidence" value="ECO:0007669"/>
    <property type="project" value="TreeGrafter"/>
</dbReference>
<dbReference type="InterPro" id="IPR036278">
    <property type="entry name" value="Sialidase_sf"/>
</dbReference>
<dbReference type="AlphaFoldDB" id="A0A9D1IF06"/>
<protein>
    <recommendedName>
        <fullName evidence="3">exo-alpha-sialidase</fullName>
        <ecNumber evidence="3">3.2.1.18</ecNumber>
    </recommendedName>
</protein>
<evidence type="ECO:0000313" key="6">
    <source>
        <dbReference type="Proteomes" id="UP000824071"/>
    </source>
</evidence>
<comment type="caution">
    <text evidence="5">The sequence shown here is derived from an EMBL/GenBank/DDBJ whole genome shotgun (WGS) entry which is preliminary data.</text>
</comment>
<dbReference type="InterPro" id="IPR011040">
    <property type="entry name" value="Sialidase"/>
</dbReference>
<dbReference type="Gene3D" id="2.120.10.10">
    <property type="match status" value="1"/>
</dbReference>
<dbReference type="Proteomes" id="UP000824071">
    <property type="component" value="Unassembled WGS sequence"/>
</dbReference>
<dbReference type="GO" id="GO:0004308">
    <property type="term" value="F:exo-alpha-sialidase activity"/>
    <property type="evidence" value="ECO:0007669"/>
    <property type="project" value="UniProtKB-EC"/>
</dbReference>
<evidence type="ECO:0000313" key="5">
    <source>
        <dbReference type="EMBL" id="HIU36107.1"/>
    </source>
</evidence>
<dbReference type="InterPro" id="IPR023364">
    <property type="entry name" value="Trans_sialidase_dom3"/>
</dbReference>
<organism evidence="5 6">
    <name type="scientific">Candidatus Fimenecus excrementigallinarum</name>
    <dbReference type="NCBI Taxonomy" id="2840816"/>
    <lineage>
        <taxon>Bacteria</taxon>
        <taxon>Bacillati</taxon>
        <taxon>Bacillota</taxon>
        <taxon>Clostridia</taxon>
        <taxon>Candidatus Fimenecus</taxon>
    </lineage>
</organism>
<dbReference type="InterPro" id="IPR026856">
    <property type="entry name" value="Sialidase_fam"/>
</dbReference>
<dbReference type="GO" id="GO:0006689">
    <property type="term" value="P:ganglioside catabolic process"/>
    <property type="evidence" value="ECO:0007669"/>
    <property type="project" value="TreeGrafter"/>
</dbReference>
<dbReference type="Pfam" id="PF13088">
    <property type="entry name" value="BNR_2"/>
    <property type="match status" value="1"/>
</dbReference>
<accession>A0A9D1IF06</accession>
<reference evidence="5" key="1">
    <citation type="submission" date="2020-10" db="EMBL/GenBank/DDBJ databases">
        <authorList>
            <person name="Gilroy R."/>
        </authorList>
    </citation>
    <scope>NUCLEOTIDE SEQUENCE</scope>
    <source>
        <strain evidence="5">ChiGjej1B1-19959</strain>
    </source>
</reference>
<dbReference type="Gene3D" id="2.40.220.10">
    <property type="entry name" value="Intramolecular Trans-sialidase, Domain 3"/>
    <property type="match status" value="1"/>
</dbReference>
<proteinExistence type="inferred from homology"/>
<evidence type="ECO:0000259" key="4">
    <source>
        <dbReference type="Pfam" id="PF13088"/>
    </source>
</evidence>
<reference evidence="5" key="2">
    <citation type="journal article" date="2021" name="PeerJ">
        <title>Extensive microbial diversity within the chicken gut microbiome revealed by metagenomics and culture.</title>
        <authorList>
            <person name="Gilroy R."/>
            <person name="Ravi A."/>
            <person name="Getino M."/>
            <person name="Pursley I."/>
            <person name="Horton D.L."/>
            <person name="Alikhan N.F."/>
            <person name="Baker D."/>
            <person name="Gharbi K."/>
            <person name="Hall N."/>
            <person name="Watson M."/>
            <person name="Adriaenssens E.M."/>
            <person name="Foster-Nyarko E."/>
            <person name="Jarju S."/>
            <person name="Secka A."/>
            <person name="Antonio M."/>
            <person name="Oren A."/>
            <person name="Chaudhuri R.R."/>
            <person name="La Ragione R."/>
            <person name="Hildebrand F."/>
            <person name="Pallen M.J."/>
        </authorList>
    </citation>
    <scope>NUCLEOTIDE SEQUENCE</scope>
    <source>
        <strain evidence="5">ChiGjej1B1-19959</strain>
    </source>
</reference>
<dbReference type="GO" id="GO:0005737">
    <property type="term" value="C:cytoplasm"/>
    <property type="evidence" value="ECO:0007669"/>
    <property type="project" value="TreeGrafter"/>
</dbReference>
<dbReference type="EC" id="3.2.1.18" evidence="3"/>
<evidence type="ECO:0000256" key="3">
    <source>
        <dbReference type="ARBA" id="ARBA00012733"/>
    </source>
</evidence>
<dbReference type="EMBL" id="DVMW01000036">
    <property type="protein sequence ID" value="HIU36107.1"/>
    <property type="molecule type" value="Genomic_DNA"/>
</dbReference>